<keyword evidence="2 11" id="KW-0813">Transport</keyword>
<evidence type="ECO:0000256" key="2">
    <source>
        <dbReference type="ARBA" id="ARBA00022448"/>
    </source>
</evidence>
<evidence type="ECO:0000256" key="7">
    <source>
        <dbReference type="ARBA" id="ARBA00023065"/>
    </source>
</evidence>
<dbReference type="EMBL" id="JAGSGD010000001">
    <property type="protein sequence ID" value="MBR7618735.1"/>
    <property type="molecule type" value="Genomic_DNA"/>
</dbReference>
<evidence type="ECO:0000256" key="4">
    <source>
        <dbReference type="ARBA" id="ARBA00022496"/>
    </source>
</evidence>
<evidence type="ECO:0000256" key="1">
    <source>
        <dbReference type="ARBA" id="ARBA00004571"/>
    </source>
</evidence>
<feature type="domain" description="TonB-dependent receptor-like beta-barrel" evidence="13">
    <location>
        <begin position="234"/>
        <end position="776"/>
    </location>
</feature>
<dbReference type="SUPFAM" id="SSF56935">
    <property type="entry name" value="Porins"/>
    <property type="match status" value="1"/>
</dbReference>
<dbReference type="InterPro" id="IPR036942">
    <property type="entry name" value="Beta-barrel_TonB_sf"/>
</dbReference>
<evidence type="ECO:0000313" key="16">
    <source>
        <dbReference type="Proteomes" id="UP000622580"/>
    </source>
</evidence>
<sequence>MALGGASSAWAAEAADAEGAIGLSEVVVTAERRETNLQKTPISVSVVSAKAIEDRHIYSLTDLNDGAAPGLTVTPFASRPFNVILNIRGVGIMSDTNQPAGESGIGVYLDGVYLGRPQGLDAGLYDLQAIEVLKGPQGTLFGRNTEGGALNITTKKPTGKFGMEMLAGLGNYGSYESQFHLNLPEYRDISFKLDAMIQSHDGWVKNPMAGQRDWNEASRRGLRAQLRWAPTDTFTADYAYDTSHTEDTTIFGYTVKAANNVTISPLSVVPNSRIDVAPIGSYLQPSLGDTYGHSLNMRWDVLPWLQLKSISAYRNLYQDQYSLPGTTGIPITANLGAGQNFERLSIAQFKQDQYSQELQAIGQVERLKFIVGGLYFRETTADQAQAFNTLHWDTNGIASGITPIVYTPFGNSVLGPNACLTTPAACASNYNNFYGQPGQTTLVQGLYPNIGVDRASENTTESFGVYGQATWTPPILEDRVRLTAGLRWSKDTKDGQLLVVNNARPFLPDANGQLTNVQGVVKRNQSWQRVNPMVNIAFDVTPDISAYAKWSTGYRAGGFNSRSITYSSYDPEEISMFEAGVKSEFFDHRARLNIAAYTGDYDNIYYNITANYNTFTTDPKTGQLVVVSGSTRTIEDTYNMSGKGKVSGVEVDFDLAPIEGLIISGSYTYASTDMPLFADPVPRPQINSAGVVTGYALNTPTVYHQLYTPENRVTGAIDYRREVFNDATLSLHFDGAWNDGQYSSTGDVSTGTKDASGKTIYLPQLKTEAGAIYNARISISDIGLADSGARLAVAIWARNLFDSNLLIGRSGSYIQPSSSVTGSFNDPRTYGATVSVKY</sequence>
<accession>A0A941HVM7</accession>
<keyword evidence="8 12" id="KW-0798">TonB box</keyword>
<keyword evidence="6" id="KW-0408">Iron</keyword>
<keyword evidence="16" id="KW-1185">Reference proteome</keyword>
<dbReference type="GO" id="GO:0009279">
    <property type="term" value="C:cell outer membrane"/>
    <property type="evidence" value="ECO:0007669"/>
    <property type="project" value="UniProtKB-SubCell"/>
</dbReference>
<comment type="caution">
    <text evidence="15">The sequence shown here is derived from an EMBL/GenBank/DDBJ whole genome shotgun (WGS) entry which is preliminary data.</text>
</comment>
<comment type="subcellular location">
    <subcellularLocation>
        <location evidence="1 11">Cell outer membrane</location>
        <topology evidence="1 11">Multi-pass membrane protein</topology>
    </subcellularLocation>
</comment>
<dbReference type="Pfam" id="PF07715">
    <property type="entry name" value="Plug"/>
    <property type="match status" value="1"/>
</dbReference>
<dbReference type="GO" id="GO:0006826">
    <property type="term" value="P:iron ion transport"/>
    <property type="evidence" value="ECO:0007669"/>
    <property type="project" value="UniProtKB-KW"/>
</dbReference>
<evidence type="ECO:0000259" key="14">
    <source>
        <dbReference type="Pfam" id="PF07715"/>
    </source>
</evidence>
<evidence type="ECO:0000313" key="15">
    <source>
        <dbReference type="EMBL" id="MBR7618735.1"/>
    </source>
</evidence>
<gene>
    <name evidence="15" type="ORF">JKL49_04975</name>
</gene>
<dbReference type="Gene3D" id="2.40.170.20">
    <property type="entry name" value="TonB-dependent receptor, beta-barrel domain"/>
    <property type="match status" value="2"/>
</dbReference>
<dbReference type="InterPro" id="IPR012910">
    <property type="entry name" value="Plug_dom"/>
</dbReference>
<keyword evidence="7" id="KW-0406">Ion transport</keyword>
<dbReference type="InterPro" id="IPR000531">
    <property type="entry name" value="Beta-barrel_TonB"/>
</dbReference>
<dbReference type="AlphaFoldDB" id="A0A941HVM7"/>
<evidence type="ECO:0000256" key="3">
    <source>
        <dbReference type="ARBA" id="ARBA00022452"/>
    </source>
</evidence>
<feature type="domain" description="TonB-dependent receptor plug" evidence="14">
    <location>
        <begin position="37"/>
        <end position="149"/>
    </location>
</feature>
<keyword evidence="4" id="KW-0410">Iron transport</keyword>
<evidence type="ECO:0000259" key="13">
    <source>
        <dbReference type="Pfam" id="PF00593"/>
    </source>
</evidence>
<evidence type="ECO:0000256" key="11">
    <source>
        <dbReference type="PROSITE-ProRule" id="PRU01360"/>
    </source>
</evidence>
<evidence type="ECO:0000256" key="5">
    <source>
        <dbReference type="ARBA" id="ARBA00022692"/>
    </source>
</evidence>
<evidence type="ECO:0000256" key="8">
    <source>
        <dbReference type="ARBA" id="ARBA00023077"/>
    </source>
</evidence>
<proteinExistence type="inferred from homology"/>
<dbReference type="Proteomes" id="UP000622580">
    <property type="component" value="Unassembled WGS sequence"/>
</dbReference>
<keyword evidence="15" id="KW-0675">Receptor</keyword>
<keyword evidence="9 11" id="KW-0472">Membrane</keyword>
<dbReference type="PANTHER" id="PTHR32552">
    <property type="entry name" value="FERRICHROME IRON RECEPTOR-RELATED"/>
    <property type="match status" value="1"/>
</dbReference>
<dbReference type="PROSITE" id="PS52016">
    <property type="entry name" value="TONB_DEPENDENT_REC_3"/>
    <property type="match status" value="1"/>
</dbReference>
<dbReference type="RefSeq" id="WP_215338637.1">
    <property type="nucleotide sequence ID" value="NZ_JAGSGD010000001.1"/>
</dbReference>
<evidence type="ECO:0000256" key="12">
    <source>
        <dbReference type="RuleBase" id="RU003357"/>
    </source>
</evidence>
<dbReference type="Pfam" id="PF00593">
    <property type="entry name" value="TonB_dep_Rec_b-barrel"/>
    <property type="match status" value="1"/>
</dbReference>
<organism evidence="15 16">
    <name type="scientific">Phenylobacterium glaciei</name>
    <dbReference type="NCBI Taxonomy" id="2803784"/>
    <lineage>
        <taxon>Bacteria</taxon>
        <taxon>Pseudomonadati</taxon>
        <taxon>Pseudomonadota</taxon>
        <taxon>Alphaproteobacteria</taxon>
        <taxon>Caulobacterales</taxon>
        <taxon>Caulobacteraceae</taxon>
        <taxon>Phenylobacterium</taxon>
    </lineage>
</organism>
<reference evidence="15" key="1">
    <citation type="submission" date="2021-04" db="EMBL/GenBank/DDBJ databases">
        <title>Draft genome assembly of strain Phenylobacterium sp. 20VBR1 using MiniION and Illumina platforms.</title>
        <authorList>
            <person name="Thomas F.A."/>
            <person name="Krishnan K.P."/>
            <person name="Sinha R.K."/>
        </authorList>
    </citation>
    <scope>NUCLEOTIDE SEQUENCE</scope>
    <source>
        <strain evidence="15">20VBR1</strain>
    </source>
</reference>
<keyword evidence="3 11" id="KW-1134">Transmembrane beta strand</keyword>
<evidence type="ECO:0000256" key="10">
    <source>
        <dbReference type="ARBA" id="ARBA00023237"/>
    </source>
</evidence>
<comment type="similarity">
    <text evidence="11 12">Belongs to the TonB-dependent receptor family.</text>
</comment>
<protein>
    <submittedName>
        <fullName evidence="15">TonB-dependent receptor</fullName>
    </submittedName>
</protein>
<keyword evidence="5 11" id="KW-0812">Transmembrane</keyword>
<dbReference type="InterPro" id="IPR039426">
    <property type="entry name" value="TonB-dep_rcpt-like"/>
</dbReference>
<name>A0A941HVM7_9CAUL</name>
<evidence type="ECO:0000256" key="9">
    <source>
        <dbReference type="ARBA" id="ARBA00023136"/>
    </source>
</evidence>
<dbReference type="PANTHER" id="PTHR32552:SF81">
    <property type="entry name" value="TONB-DEPENDENT OUTER MEMBRANE RECEPTOR"/>
    <property type="match status" value="1"/>
</dbReference>
<keyword evidence="10 11" id="KW-0998">Cell outer membrane</keyword>
<evidence type="ECO:0000256" key="6">
    <source>
        <dbReference type="ARBA" id="ARBA00023004"/>
    </source>
</evidence>